<dbReference type="PANTHER" id="PTHR13420:SF7">
    <property type="entry name" value="UPF0235 PROTEIN C15ORF40"/>
    <property type="match status" value="1"/>
</dbReference>
<name>A0A1M7Y2P9_9BACT</name>
<evidence type="ECO:0000256" key="2">
    <source>
        <dbReference type="HAMAP-Rule" id="MF_00634"/>
    </source>
</evidence>
<comment type="similarity">
    <text evidence="1 2">Belongs to the UPF0235 family.</text>
</comment>
<accession>A0A1M7Y2P9</accession>
<dbReference type="InterPro" id="IPR036591">
    <property type="entry name" value="YggU-like_sf"/>
</dbReference>
<dbReference type="GO" id="GO:0005737">
    <property type="term" value="C:cytoplasm"/>
    <property type="evidence" value="ECO:0007669"/>
    <property type="project" value="TreeGrafter"/>
</dbReference>
<dbReference type="Gene3D" id="3.30.1200.10">
    <property type="entry name" value="YggU-like"/>
    <property type="match status" value="1"/>
</dbReference>
<dbReference type="Pfam" id="PF02594">
    <property type="entry name" value="DUF167"/>
    <property type="match status" value="1"/>
</dbReference>
<evidence type="ECO:0000313" key="4">
    <source>
        <dbReference type="Proteomes" id="UP000184603"/>
    </source>
</evidence>
<dbReference type="Proteomes" id="UP000184603">
    <property type="component" value="Unassembled WGS sequence"/>
</dbReference>
<dbReference type="OrthoDB" id="9800587at2"/>
<dbReference type="EMBL" id="FRFE01000005">
    <property type="protein sequence ID" value="SHO46237.1"/>
    <property type="molecule type" value="Genomic_DNA"/>
</dbReference>
<organism evidence="3 4">
    <name type="scientific">Desulfopila aestuarii DSM 18488</name>
    <dbReference type="NCBI Taxonomy" id="1121416"/>
    <lineage>
        <taxon>Bacteria</taxon>
        <taxon>Pseudomonadati</taxon>
        <taxon>Thermodesulfobacteriota</taxon>
        <taxon>Desulfobulbia</taxon>
        <taxon>Desulfobulbales</taxon>
        <taxon>Desulfocapsaceae</taxon>
        <taxon>Desulfopila</taxon>
    </lineage>
</organism>
<keyword evidence="4" id="KW-1185">Reference proteome</keyword>
<dbReference type="SMART" id="SM01152">
    <property type="entry name" value="DUF167"/>
    <property type="match status" value="1"/>
</dbReference>
<dbReference type="RefSeq" id="WP_073612724.1">
    <property type="nucleotide sequence ID" value="NZ_FRFE01000005.1"/>
</dbReference>
<evidence type="ECO:0000256" key="1">
    <source>
        <dbReference type="ARBA" id="ARBA00010364"/>
    </source>
</evidence>
<gene>
    <name evidence="3" type="ORF">SAMN02745220_01382</name>
</gene>
<dbReference type="STRING" id="1121416.SAMN02745220_01382"/>
<protein>
    <recommendedName>
        <fullName evidence="2">UPF0235 protein SAMN02745220_01382</fullName>
    </recommendedName>
</protein>
<proteinExistence type="inferred from homology"/>
<dbReference type="NCBIfam" id="TIGR00251">
    <property type="entry name" value="DUF167 family protein"/>
    <property type="match status" value="1"/>
</dbReference>
<dbReference type="SUPFAM" id="SSF69786">
    <property type="entry name" value="YggU-like"/>
    <property type="match status" value="1"/>
</dbReference>
<reference evidence="3 4" key="1">
    <citation type="submission" date="2016-12" db="EMBL/GenBank/DDBJ databases">
        <authorList>
            <person name="Song W.-J."/>
            <person name="Kurnit D.M."/>
        </authorList>
    </citation>
    <scope>NUCLEOTIDE SEQUENCE [LARGE SCALE GENOMIC DNA]</scope>
    <source>
        <strain evidence="3 4">DSM 18488</strain>
    </source>
</reference>
<dbReference type="PANTHER" id="PTHR13420">
    <property type="entry name" value="UPF0235 PROTEIN C15ORF40"/>
    <property type="match status" value="1"/>
</dbReference>
<dbReference type="AlphaFoldDB" id="A0A1M7Y2P9"/>
<evidence type="ECO:0000313" key="3">
    <source>
        <dbReference type="EMBL" id="SHO46237.1"/>
    </source>
</evidence>
<dbReference type="InterPro" id="IPR003746">
    <property type="entry name" value="DUF167"/>
</dbReference>
<sequence length="100" mass="10733">MSYLAINRDGSLLIRVYVQPKASRNSIIGIHDDALKIAVTSPPVDGKANQAVAGYLAKVLGVAKRDINLSSGQTSRRKVFQVSGKTMEEVHGLIESILAD</sequence>
<dbReference type="HAMAP" id="MF_00634">
    <property type="entry name" value="UPF0235"/>
    <property type="match status" value="1"/>
</dbReference>